<accession>A0ABT2J635</accession>
<keyword evidence="1" id="KW-0472">Membrane</keyword>
<evidence type="ECO:0008006" key="4">
    <source>
        <dbReference type="Google" id="ProtNLM"/>
    </source>
</evidence>
<dbReference type="EMBL" id="JAFFZE010000009">
    <property type="protein sequence ID" value="MCT2583326.1"/>
    <property type="molecule type" value="Genomic_DNA"/>
</dbReference>
<dbReference type="InterPro" id="IPR036938">
    <property type="entry name" value="PAP2/HPO_sf"/>
</dbReference>
<reference evidence="2 3" key="1">
    <citation type="submission" date="2021-02" db="EMBL/GenBank/DDBJ databases">
        <title>Actinophytocola xerophila sp. nov., isolated from soil of cotton cropping field.</title>
        <authorList>
            <person name="Huang R."/>
            <person name="Chen X."/>
            <person name="Ge X."/>
            <person name="Liu W."/>
        </authorList>
    </citation>
    <scope>NUCLEOTIDE SEQUENCE [LARGE SCALE GENOMIC DNA]</scope>
    <source>
        <strain evidence="2 3">S1-96</strain>
    </source>
</reference>
<evidence type="ECO:0000256" key="1">
    <source>
        <dbReference type="SAM" id="Phobius"/>
    </source>
</evidence>
<dbReference type="SUPFAM" id="SSF48317">
    <property type="entry name" value="Acid phosphatase/Vanadium-dependent haloperoxidase"/>
    <property type="match status" value="1"/>
</dbReference>
<name>A0ABT2J635_9PSEU</name>
<dbReference type="Proteomes" id="UP001156441">
    <property type="component" value="Unassembled WGS sequence"/>
</dbReference>
<sequence>MDPSRTAGLVTEALSPAVVVVALPLAVAWDATDHSIGATIGWGLLVAVFYSALPMAFVVHGARRGRWDGHWVRDREHRTLPLVMCLLSALVGMAVMVWLSAPAAVVALAWAMITTLVACLVITRWWKVSVHATVAGGAVAMVTFLYGPWLLALVPLVALVCWSRVVVQDHTVAQVVAGALLGPLVGGAVFLALS</sequence>
<feature type="transmembrane region" description="Helical" evidence="1">
    <location>
        <begin position="172"/>
        <end position="193"/>
    </location>
</feature>
<comment type="caution">
    <text evidence="2">The sequence shown here is derived from an EMBL/GenBank/DDBJ whole genome shotgun (WGS) entry which is preliminary data.</text>
</comment>
<evidence type="ECO:0000313" key="2">
    <source>
        <dbReference type="EMBL" id="MCT2583326.1"/>
    </source>
</evidence>
<gene>
    <name evidence="2" type="ORF">JT362_09380</name>
</gene>
<keyword evidence="1" id="KW-0812">Transmembrane</keyword>
<feature type="transmembrane region" description="Helical" evidence="1">
    <location>
        <begin position="7"/>
        <end position="29"/>
    </location>
</feature>
<evidence type="ECO:0000313" key="3">
    <source>
        <dbReference type="Proteomes" id="UP001156441"/>
    </source>
</evidence>
<feature type="transmembrane region" description="Helical" evidence="1">
    <location>
        <begin position="107"/>
        <end position="126"/>
    </location>
</feature>
<proteinExistence type="predicted"/>
<keyword evidence="1" id="KW-1133">Transmembrane helix</keyword>
<protein>
    <recommendedName>
        <fullName evidence="4">Phosphatase PAP2 family protein</fullName>
    </recommendedName>
</protein>
<feature type="transmembrane region" description="Helical" evidence="1">
    <location>
        <begin position="138"/>
        <end position="160"/>
    </location>
</feature>
<feature type="transmembrane region" description="Helical" evidence="1">
    <location>
        <begin position="35"/>
        <end position="59"/>
    </location>
</feature>
<keyword evidence="3" id="KW-1185">Reference proteome</keyword>
<organism evidence="2 3">
    <name type="scientific">Actinophytocola gossypii</name>
    <dbReference type="NCBI Taxonomy" id="2812003"/>
    <lineage>
        <taxon>Bacteria</taxon>
        <taxon>Bacillati</taxon>
        <taxon>Actinomycetota</taxon>
        <taxon>Actinomycetes</taxon>
        <taxon>Pseudonocardiales</taxon>
        <taxon>Pseudonocardiaceae</taxon>
    </lineage>
</organism>
<dbReference type="RefSeq" id="WP_260190697.1">
    <property type="nucleotide sequence ID" value="NZ_JAFFZE010000009.1"/>
</dbReference>
<feature type="transmembrane region" description="Helical" evidence="1">
    <location>
        <begin position="80"/>
        <end position="101"/>
    </location>
</feature>